<gene>
    <name evidence="2" type="ORF">LGQ03_05410</name>
</gene>
<feature type="signal peptide" evidence="1">
    <location>
        <begin position="1"/>
        <end position="24"/>
    </location>
</feature>
<comment type="caution">
    <text evidence="2">The sequence shown here is derived from an EMBL/GenBank/DDBJ whole genome shotgun (WGS) entry which is preliminary data.</text>
</comment>
<evidence type="ECO:0000313" key="3">
    <source>
        <dbReference type="Proteomes" id="UP001138961"/>
    </source>
</evidence>
<protein>
    <submittedName>
        <fullName evidence="2">Entericidin EcnAB</fullName>
    </submittedName>
</protein>
<organism evidence="2 3">
    <name type="scientific">Loktanella gaetbuli</name>
    <dbReference type="NCBI Taxonomy" id="2881335"/>
    <lineage>
        <taxon>Bacteria</taxon>
        <taxon>Pseudomonadati</taxon>
        <taxon>Pseudomonadota</taxon>
        <taxon>Alphaproteobacteria</taxon>
        <taxon>Rhodobacterales</taxon>
        <taxon>Roseobacteraceae</taxon>
        <taxon>Loktanella</taxon>
    </lineage>
</organism>
<evidence type="ECO:0000313" key="2">
    <source>
        <dbReference type="EMBL" id="MCB5198670.1"/>
    </source>
</evidence>
<evidence type="ECO:0000256" key="1">
    <source>
        <dbReference type="SAM" id="SignalP"/>
    </source>
</evidence>
<name>A0ABS8BSF2_9RHOB</name>
<proteinExistence type="predicted"/>
<keyword evidence="3" id="KW-1185">Reference proteome</keyword>
<dbReference type="PROSITE" id="PS51257">
    <property type="entry name" value="PROKAR_LIPOPROTEIN"/>
    <property type="match status" value="1"/>
</dbReference>
<dbReference type="EMBL" id="JAJATZ010000002">
    <property type="protein sequence ID" value="MCB5198670.1"/>
    <property type="molecule type" value="Genomic_DNA"/>
</dbReference>
<feature type="chain" id="PRO_5045207207" evidence="1">
    <location>
        <begin position="25"/>
        <end position="48"/>
    </location>
</feature>
<dbReference type="RefSeq" id="WP_143056827.1">
    <property type="nucleotide sequence ID" value="NZ_JAJATZ010000002.1"/>
</dbReference>
<keyword evidence="1" id="KW-0732">Signal</keyword>
<reference evidence="2" key="1">
    <citation type="submission" date="2021-10" db="EMBL/GenBank/DDBJ databases">
        <title>Loktanella gaetbuli sp. nov., isolated from a tidal flat.</title>
        <authorList>
            <person name="Park S."/>
            <person name="Yoon J.-H."/>
        </authorList>
    </citation>
    <scope>NUCLEOTIDE SEQUENCE</scope>
    <source>
        <strain evidence="2">TSTF-M6</strain>
    </source>
</reference>
<accession>A0ABS8BSF2</accession>
<dbReference type="Proteomes" id="UP001138961">
    <property type="component" value="Unassembled WGS sequence"/>
</dbReference>
<sequence length="48" mass="4958">MTRPLPLILALATFAALSACNTIAGVGQDLSVTGATITQETRQVQSNL</sequence>